<keyword evidence="5" id="KW-1185">Reference proteome</keyword>
<reference evidence="4" key="1">
    <citation type="submission" date="2022-08" db="EMBL/GenBank/DDBJ databases">
        <title>Novel sulfate-reducing endosymbionts in the free-living metamonad Anaeramoeba.</title>
        <authorList>
            <person name="Jerlstrom-Hultqvist J."/>
            <person name="Cepicka I."/>
            <person name="Gallot-Lavallee L."/>
            <person name="Salas-Leiva D."/>
            <person name="Curtis B.A."/>
            <person name="Zahonova K."/>
            <person name="Pipaliya S."/>
            <person name="Dacks J."/>
            <person name="Roger A.J."/>
        </authorList>
    </citation>
    <scope>NUCLEOTIDE SEQUENCE</scope>
    <source>
        <strain evidence="4">Schooner1</strain>
    </source>
</reference>
<keyword evidence="3" id="KW-0472">Membrane</keyword>
<feature type="transmembrane region" description="Helical" evidence="3">
    <location>
        <begin position="42"/>
        <end position="63"/>
    </location>
</feature>
<keyword evidence="1" id="KW-0175">Coiled coil</keyword>
<accession>A0ABQ8XGR3</accession>
<dbReference type="Proteomes" id="UP001150062">
    <property type="component" value="Unassembled WGS sequence"/>
</dbReference>
<keyword evidence="3" id="KW-0812">Transmembrane</keyword>
<protein>
    <submittedName>
        <fullName evidence="4">Uncharacterized protein</fullName>
    </submittedName>
</protein>
<evidence type="ECO:0000256" key="2">
    <source>
        <dbReference type="SAM" id="MobiDB-lite"/>
    </source>
</evidence>
<feature type="coiled-coil region" evidence="1">
    <location>
        <begin position="322"/>
        <end position="370"/>
    </location>
</feature>
<feature type="compositionally biased region" description="Low complexity" evidence="2">
    <location>
        <begin position="262"/>
        <end position="290"/>
    </location>
</feature>
<organism evidence="4 5">
    <name type="scientific">Anaeramoeba flamelloides</name>
    <dbReference type="NCBI Taxonomy" id="1746091"/>
    <lineage>
        <taxon>Eukaryota</taxon>
        <taxon>Metamonada</taxon>
        <taxon>Anaeramoebidae</taxon>
        <taxon>Anaeramoeba</taxon>
    </lineage>
</organism>
<evidence type="ECO:0000313" key="4">
    <source>
        <dbReference type="EMBL" id="KAJ6231837.1"/>
    </source>
</evidence>
<dbReference type="EMBL" id="JAOAOG010000298">
    <property type="protein sequence ID" value="KAJ6231837.1"/>
    <property type="molecule type" value="Genomic_DNA"/>
</dbReference>
<sequence length="371" mass="43298">MNITWQGVFDTTIIATISLFNMDIATIITPDCYQNWDFYSKYLMMVLAPIFLITLIILCYLFLKVIRFVNTNIFLISEKVDNINFEKLNIKFFYFITLCCRYLYIPETIITRIPFQKTWQTALKKYTLNYYPNISTDDEKYQNFYPWKRENINHTGKKISPEDLLTIGLYLVLIEIISSNIEELKNIFFLVLSPIGIVLAFMGTRKNLKEMWYRQKNSKLNGDDEINESRMKRISFVVSENPNLHANAKKLSDKNEKINDENQNSLSTTSSPNTDSSSNSSSNFDTNDSQNENDIELNGKNNSDVELKNVKIKINSIGDQKIGHLKQENEKLKLTIDELVDEKKKYIQDISTLKEKILQLQNDLKSLKEKD</sequence>
<feature type="region of interest" description="Disordered" evidence="2">
    <location>
        <begin position="245"/>
        <end position="302"/>
    </location>
</feature>
<name>A0ABQ8XGR3_9EUKA</name>
<proteinExistence type="predicted"/>
<comment type="caution">
    <text evidence="4">The sequence shown here is derived from an EMBL/GenBank/DDBJ whole genome shotgun (WGS) entry which is preliminary data.</text>
</comment>
<evidence type="ECO:0000256" key="1">
    <source>
        <dbReference type="SAM" id="Coils"/>
    </source>
</evidence>
<feature type="compositionally biased region" description="Basic and acidic residues" evidence="2">
    <location>
        <begin position="250"/>
        <end position="260"/>
    </location>
</feature>
<evidence type="ECO:0000313" key="5">
    <source>
        <dbReference type="Proteomes" id="UP001150062"/>
    </source>
</evidence>
<gene>
    <name evidence="4" type="ORF">M0813_05568</name>
</gene>
<keyword evidence="3" id="KW-1133">Transmembrane helix</keyword>
<evidence type="ECO:0000256" key="3">
    <source>
        <dbReference type="SAM" id="Phobius"/>
    </source>
</evidence>
<feature type="transmembrane region" description="Helical" evidence="3">
    <location>
        <begin position="187"/>
        <end position="204"/>
    </location>
</feature>